<dbReference type="EMBL" id="QKWP01000014">
    <property type="protein sequence ID" value="RIB30342.1"/>
    <property type="molecule type" value="Genomic_DNA"/>
</dbReference>
<evidence type="ECO:0000313" key="2">
    <source>
        <dbReference type="EMBL" id="RIB30342.1"/>
    </source>
</evidence>
<evidence type="ECO:0000313" key="3">
    <source>
        <dbReference type="Proteomes" id="UP000266673"/>
    </source>
</evidence>
<keyword evidence="3" id="KW-1185">Reference proteome</keyword>
<dbReference type="OrthoDB" id="2364454at2759"/>
<keyword evidence="1" id="KW-0472">Membrane</keyword>
<feature type="transmembrane region" description="Helical" evidence="1">
    <location>
        <begin position="66"/>
        <end position="87"/>
    </location>
</feature>
<comment type="caution">
    <text evidence="2">The sequence shown here is derived from an EMBL/GenBank/DDBJ whole genome shotgun (WGS) entry which is preliminary data.</text>
</comment>
<feature type="transmembrane region" description="Helical" evidence="1">
    <location>
        <begin position="116"/>
        <end position="138"/>
    </location>
</feature>
<gene>
    <name evidence="2" type="ORF">C2G38_2152800</name>
</gene>
<proteinExistence type="predicted"/>
<keyword evidence="1" id="KW-1133">Transmembrane helix</keyword>
<reference evidence="2 3" key="1">
    <citation type="submission" date="2018-06" db="EMBL/GenBank/DDBJ databases">
        <title>Comparative genomics reveals the genomic features of Rhizophagus irregularis, R. cerebriforme, R. diaphanum and Gigaspora rosea, and their symbiotic lifestyle signature.</title>
        <authorList>
            <person name="Morin E."/>
            <person name="San Clemente H."/>
            <person name="Chen E.C.H."/>
            <person name="De La Providencia I."/>
            <person name="Hainaut M."/>
            <person name="Kuo A."/>
            <person name="Kohler A."/>
            <person name="Murat C."/>
            <person name="Tang N."/>
            <person name="Roy S."/>
            <person name="Loubradou J."/>
            <person name="Henrissat B."/>
            <person name="Grigoriev I.V."/>
            <person name="Corradi N."/>
            <person name="Roux C."/>
            <person name="Martin F.M."/>
        </authorList>
    </citation>
    <scope>NUCLEOTIDE SEQUENCE [LARGE SCALE GENOMIC DNA]</scope>
    <source>
        <strain evidence="2 3">DAOM 194757</strain>
    </source>
</reference>
<organism evidence="2 3">
    <name type="scientific">Gigaspora rosea</name>
    <dbReference type="NCBI Taxonomy" id="44941"/>
    <lineage>
        <taxon>Eukaryota</taxon>
        <taxon>Fungi</taxon>
        <taxon>Fungi incertae sedis</taxon>
        <taxon>Mucoromycota</taxon>
        <taxon>Glomeromycotina</taxon>
        <taxon>Glomeromycetes</taxon>
        <taxon>Diversisporales</taxon>
        <taxon>Gigasporaceae</taxon>
        <taxon>Gigaspora</taxon>
    </lineage>
</organism>
<dbReference type="AlphaFoldDB" id="A0A397W8J8"/>
<evidence type="ECO:0000256" key="1">
    <source>
        <dbReference type="SAM" id="Phobius"/>
    </source>
</evidence>
<dbReference type="Proteomes" id="UP000266673">
    <property type="component" value="Unassembled WGS sequence"/>
</dbReference>
<name>A0A397W8J8_9GLOM</name>
<sequence length="232" mass="26593">MKTLIIPLAELKGAICDFNPDKLFIAEWCLDLYGFLTRDEFNKRLDKINIHIENYSLMSEKVKTRLYWISGILAILVIVIATAVYQASISDYYMNNFNINNLNNLNNSQPPSYENAIAITTTVEALIGALTFFIKYLIEQKSKELAKNFEKNLKSLLTEYNNQDNPTANWRFVWRSVLSHFNIEINANSDGNFKGKAVPKYVEHAEILLEINDALSNLTAHRVHVNEEIADV</sequence>
<accession>A0A397W8J8</accession>
<keyword evidence="1" id="KW-0812">Transmembrane</keyword>
<protein>
    <submittedName>
        <fullName evidence="2">Uncharacterized protein</fullName>
    </submittedName>
</protein>